<dbReference type="Proteomes" id="UP001056425">
    <property type="component" value="Chromosome"/>
</dbReference>
<organism evidence="2 3">
    <name type="scientific">Thermococcus argininiproducens</name>
    <dbReference type="NCBI Taxonomy" id="2866384"/>
    <lineage>
        <taxon>Archaea</taxon>
        <taxon>Methanobacteriati</taxon>
        <taxon>Methanobacteriota</taxon>
        <taxon>Thermococci</taxon>
        <taxon>Thermococcales</taxon>
        <taxon>Thermococcaceae</taxon>
        <taxon>Thermococcus</taxon>
    </lineage>
</organism>
<dbReference type="PANTHER" id="PTHR42250:SF1">
    <property type="entry name" value="ASCH DOMAIN-CONTAINING PROTEIN"/>
    <property type="match status" value="1"/>
</dbReference>
<dbReference type="Gene3D" id="2.30.130.30">
    <property type="entry name" value="Hypothetical protein"/>
    <property type="match status" value="1"/>
</dbReference>
<name>A0A9E7M8P0_9EURY</name>
<dbReference type="InterPro" id="IPR015947">
    <property type="entry name" value="PUA-like_sf"/>
</dbReference>
<sequence length="187" mass="21546">MVQIRKFMLVDNSYKSKILNGKKKTTIRFGNYEAKPGSEVYLAITPSDTVIAKVRITNVEKKKVKELTIEDAKKDGFKDVKELVKALNKIYGELHGDDEVTIIHFDILKKFDEGIPLKWLKGLNYREPVEIAKLYIKSKLKDSADVDLIIKKIYSEGLKSAVRRYGPKRVKNSLLKAYHRLYEEGKI</sequence>
<keyword evidence="3" id="KW-1185">Reference proteome</keyword>
<evidence type="ECO:0000313" key="3">
    <source>
        <dbReference type="Proteomes" id="UP001056425"/>
    </source>
</evidence>
<evidence type="ECO:0000259" key="1">
    <source>
        <dbReference type="SMART" id="SM01022"/>
    </source>
</evidence>
<dbReference type="InterPro" id="IPR007374">
    <property type="entry name" value="ASCH_domain"/>
</dbReference>
<dbReference type="GeneID" id="72777933"/>
<dbReference type="SMART" id="SM01022">
    <property type="entry name" value="ASCH"/>
    <property type="match status" value="1"/>
</dbReference>
<reference evidence="2 3" key="1">
    <citation type="submission" date="2021-08" db="EMBL/GenBank/DDBJ databases">
        <title>Thermococcus onnuriiensis IOH2.</title>
        <authorList>
            <person name="Park Y.-J."/>
        </authorList>
    </citation>
    <scope>NUCLEOTIDE SEQUENCE [LARGE SCALE GENOMIC DNA]</scope>
    <source>
        <strain evidence="2 3">IOH2</strain>
    </source>
</reference>
<gene>
    <name evidence="2" type="ORF">K1720_06260</name>
</gene>
<dbReference type="KEGG" id="thei:K1720_06260"/>
<dbReference type="Pfam" id="PF04266">
    <property type="entry name" value="ASCH"/>
    <property type="match status" value="1"/>
</dbReference>
<dbReference type="AlphaFoldDB" id="A0A9E7M8P0"/>
<dbReference type="RefSeq" id="WP_251947741.1">
    <property type="nucleotide sequence ID" value="NZ_CP080572.1"/>
</dbReference>
<proteinExistence type="predicted"/>
<dbReference type="EMBL" id="CP080572">
    <property type="protein sequence ID" value="USG99150.1"/>
    <property type="molecule type" value="Genomic_DNA"/>
</dbReference>
<evidence type="ECO:0000313" key="2">
    <source>
        <dbReference type="EMBL" id="USG99150.1"/>
    </source>
</evidence>
<accession>A0A9E7M8P0</accession>
<dbReference type="CDD" id="cd06552">
    <property type="entry name" value="ASCH_yqfb_like"/>
    <property type="match status" value="1"/>
</dbReference>
<dbReference type="PANTHER" id="PTHR42250">
    <property type="entry name" value="ASCH DOMAIN-CONTAINING PROTEIN"/>
    <property type="match status" value="1"/>
</dbReference>
<feature type="domain" description="ASCH" evidence="1">
    <location>
        <begin position="8"/>
        <end position="109"/>
    </location>
</feature>
<dbReference type="SUPFAM" id="SSF88697">
    <property type="entry name" value="PUA domain-like"/>
    <property type="match status" value="1"/>
</dbReference>
<protein>
    <submittedName>
        <fullName evidence="2">ASCH domain-containing protein</fullName>
    </submittedName>
</protein>